<dbReference type="GO" id="GO:0060271">
    <property type="term" value="P:cilium assembly"/>
    <property type="evidence" value="ECO:0007669"/>
    <property type="project" value="TreeGrafter"/>
</dbReference>
<dbReference type="Pfam" id="PF13870">
    <property type="entry name" value="CCDC113_CCDC96_CC"/>
    <property type="match status" value="1"/>
</dbReference>
<comment type="subcellular location">
    <subcellularLocation>
        <location evidence="1">Cell projection</location>
        <location evidence="1">Cilium</location>
    </subcellularLocation>
</comment>
<reference evidence="9" key="2">
    <citation type="submission" date="2025-09" db="UniProtKB">
        <authorList>
            <consortium name="Ensembl"/>
        </authorList>
    </citation>
    <scope>IDENTIFICATION</scope>
</reference>
<dbReference type="AlphaFoldDB" id="A0A8C5CI73"/>
<keyword evidence="10" id="KW-1185">Reference proteome</keyword>
<gene>
    <name evidence="9" type="primary">cfap263</name>
</gene>
<feature type="coiled-coil region" evidence="7">
    <location>
        <begin position="21"/>
        <end position="69"/>
    </location>
</feature>
<dbReference type="GeneTree" id="ENSGT00940000154521"/>
<feature type="coiled-coil region" evidence="7">
    <location>
        <begin position="119"/>
        <end position="153"/>
    </location>
</feature>
<evidence type="ECO:0000256" key="1">
    <source>
        <dbReference type="ARBA" id="ARBA00004138"/>
    </source>
</evidence>
<dbReference type="Proteomes" id="UP000694546">
    <property type="component" value="Chromosome 15"/>
</dbReference>
<dbReference type="PANTHER" id="PTHR15654:SF2">
    <property type="entry name" value="COILED-COIL DOMAIN-CONTAINING PROTEIN 113"/>
    <property type="match status" value="1"/>
</dbReference>
<evidence type="ECO:0000256" key="7">
    <source>
        <dbReference type="SAM" id="Coils"/>
    </source>
</evidence>
<evidence type="ECO:0000256" key="2">
    <source>
        <dbReference type="ARBA" id="ARBA00022794"/>
    </source>
</evidence>
<evidence type="ECO:0000256" key="6">
    <source>
        <dbReference type="ARBA" id="ARBA00044798"/>
    </source>
</evidence>
<evidence type="ECO:0000256" key="4">
    <source>
        <dbReference type="ARBA" id="ARBA00023273"/>
    </source>
</evidence>
<comment type="similarity">
    <text evidence="5">Belongs to the CFAP263 family.</text>
</comment>
<dbReference type="PANTHER" id="PTHR15654">
    <property type="entry name" value="COILED-COIL DOMAIN-CONTAINING PROTEIN 113-RELATED"/>
    <property type="match status" value="1"/>
</dbReference>
<evidence type="ECO:0000313" key="9">
    <source>
        <dbReference type="Ensembl" id="ENSGMOP00000061073.1"/>
    </source>
</evidence>
<dbReference type="GO" id="GO:0005930">
    <property type="term" value="C:axoneme"/>
    <property type="evidence" value="ECO:0007669"/>
    <property type="project" value="TreeGrafter"/>
</dbReference>
<dbReference type="InterPro" id="IPR025254">
    <property type="entry name" value="CCDC113/CCDC96_CC"/>
</dbReference>
<proteinExistence type="inferred from homology"/>
<name>A0A8C5CI73_GADMO</name>
<dbReference type="GO" id="GO:0036064">
    <property type="term" value="C:ciliary basal body"/>
    <property type="evidence" value="ECO:0007669"/>
    <property type="project" value="TreeGrafter"/>
</dbReference>
<protein>
    <recommendedName>
        <fullName evidence="6">Cilia- and flagella-associated protein 263</fullName>
    </recommendedName>
</protein>
<accession>A0A8C5CI73</accession>
<reference evidence="9" key="1">
    <citation type="submission" date="2025-08" db="UniProtKB">
        <authorList>
            <consortium name="Ensembl"/>
        </authorList>
    </citation>
    <scope>IDENTIFICATION</scope>
</reference>
<organism evidence="9 10">
    <name type="scientific">Gadus morhua</name>
    <name type="common">Atlantic cod</name>
    <dbReference type="NCBI Taxonomy" id="8049"/>
    <lineage>
        <taxon>Eukaryota</taxon>
        <taxon>Metazoa</taxon>
        <taxon>Chordata</taxon>
        <taxon>Craniata</taxon>
        <taxon>Vertebrata</taxon>
        <taxon>Euteleostomi</taxon>
        <taxon>Actinopterygii</taxon>
        <taxon>Neopterygii</taxon>
        <taxon>Teleostei</taxon>
        <taxon>Neoteleostei</taxon>
        <taxon>Acanthomorphata</taxon>
        <taxon>Zeiogadaria</taxon>
        <taxon>Gadariae</taxon>
        <taxon>Gadiformes</taxon>
        <taxon>Gadoidei</taxon>
        <taxon>Gadidae</taxon>
        <taxon>Gadus</taxon>
    </lineage>
</organism>
<evidence type="ECO:0000256" key="5">
    <source>
        <dbReference type="ARBA" id="ARBA00044506"/>
    </source>
</evidence>
<keyword evidence="3 7" id="KW-0175">Coiled coil</keyword>
<evidence type="ECO:0000256" key="3">
    <source>
        <dbReference type="ARBA" id="ARBA00023054"/>
    </source>
</evidence>
<dbReference type="Ensembl" id="ENSGMOT00000029263.1">
    <property type="protein sequence ID" value="ENSGMOP00000061073.1"/>
    <property type="gene ID" value="ENSGMOG00000034987.1"/>
</dbReference>
<evidence type="ECO:0000313" key="10">
    <source>
        <dbReference type="Proteomes" id="UP000694546"/>
    </source>
</evidence>
<keyword evidence="4" id="KW-0966">Cell projection</keyword>
<sequence>MHCVSLLHTYEEQHLDLRQKIYIAQKEMEETKRDIKEAQRRNEIDKAVMEEAELRLSEIRRQKFEFERDVVKPLEENKGQMDMEKVLGYIEDGIKRKVRDAADQPTNIGNKLQNATLESEELSRDITKRQETLAKIEEETQRVEKECAKEKALCERLRFQLDDCSVPDVMEYIQVKDRHKRLQRTFHVWERKVELSERALRSYTKAWKREKADVASVDHTEARASPGHPMAVLRLPKIN</sequence>
<evidence type="ECO:0000259" key="8">
    <source>
        <dbReference type="Pfam" id="PF13870"/>
    </source>
</evidence>
<dbReference type="InterPro" id="IPR051885">
    <property type="entry name" value="CC_CF"/>
</dbReference>
<keyword evidence="2" id="KW-0970">Cilium biogenesis/degradation</keyword>
<feature type="domain" description="CCDC113/CCDC96 coiled-coil" evidence="8">
    <location>
        <begin position="95"/>
        <end position="200"/>
    </location>
</feature>